<dbReference type="InterPro" id="IPR005467">
    <property type="entry name" value="His_kinase_dom"/>
</dbReference>
<dbReference type="Gene3D" id="1.10.287.130">
    <property type="match status" value="1"/>
</dbReference>
<dbReference type="GO" id="GO:0005886">
    <property type="term" value="C:plasma membrane"/>
    <property type="evidence" value="ECO:0007669"/>
    <property type="project" value="UniProtKB-SubCell"/>
</dbReference>
<dbReference type="GO" id="GO:0000155">
    <property type="term" value="F:phosphorelay sensor kinase activity"/>
    <property type="evidence" value="ECO:0007669"/>
    <property type="project" value="InterPro"/>
</dbReference>
<dbReference type="PANTHER" id="PTHR45436:SF5">
    <property type="entry name" value="SENSOR HISTIDINE KINASE TRCS"/>
    <property type="match status" value="1"/>
</dbReference>
<evidence type="ECO:0000256" key="1">
    <source>
        <dbReference type="ARBA" id="ARBA00000085"/>
    </source>
</evidence>
<evidence type="ECO:0000256" key="2">
    <source>
        <dbReference type="ARBA" id="ARBA00004236"/>
    </source>
</evidence>
<dbReference type="InterPro" id="IPR003594">
    <property type="entry name" value="HATPase_dom"/>
</dbReference>
<dbReference type="InterPro" id="IPR036890">
    <property type="entry name" value="HATPase_C_sf"/>
</dbReference>
<dbReference type="InterPro" id="IPR050428">
    <property type="entry name" value="TCS_sensor_his_kinase"/>
</dbReference>
<evidence type="ECO:0000256" key="7">
    <source>
        <dbReference type="ARBA" id="ARBA00022777"/>
    </source>
</evidence>
<comment type="subcellular location">
    <subcellularLocation>
        <location evidence="2">Cell membrane</location>
    </subcellularLocation>
</comment>
<dbReference type="RefSeq" id="WP_123575220.1">
    <property type="nucleotide sequence ID" value="NZ_RKHG01000001.1"/>
</dbReference>
<name>A0A3N1ZUU7_9ACTN</name>
<evidence type="ECO:0000313" key="14">
    <source>
        <dbReference type="Proteomes" id="UP000275749"/>
    </source>
</evidence>
<dbReference type="SMART" id="SM00387">
    <property type="entry name" value="HATPase_c"/>
    <property type="match status" value="1"/>
</dbReference>
<dbReference type="SUPFAM" id="SSF47384">
    <property type="entry name" value="Homodimeric domain of signal transducing histidine kinase"/>
    <property type="match status" value="1"/>
</dbReference>
<evidence type="ECO:0000259" key="12">
    <source>
        <dbReference type="PROSITE" id="PS50885"/>
    </source>
</evidence>
<keyword evidence="5" id="KW-0808">Transferase</keyword>
<accession>A0A3N1ZUU7</accession>
<dbReference type="Pfam" id="PF02518">
    <property type="entry name" value="HATPase_c"/>
    <property type="match status" value="1"/>
</dbReference>
<evidence type="ECO:0000256" key="4">
    <source>
        <dbReference type="ARBA" id="ARBA00022553"/>
    </source>
</evidence>
<feature type="domain" description="Histidine kinase" evidence="11">
    <location>
        <begin position="229"/>
        <end position="432"/>
    </location>
</feature>
<dbReference type="Gene3D" id="6.10.340.10">
    <property type="match status" value="1"/>
</dbReference>
<proteinExistence type="predicted"/>
<comment type="caution">
    <text evidence="13">The sequence shown here is derived from an EMBL/GenBank/DDBJ whole genome shotgun (WGS) entry which is preliminary data.</text>
</comment>
<keyword evidence="8" id="KW-1133">Transmembrane helix</keyword>
<keyword evidence="9" id="KW-0902">Two-component regulatory system</keyword>
<comment type="catalytic activity">
    <reaction evidence="1">
        <text>ATP + protein L-histidine = ADP + protein N-phospho-L-histidine.</text>
        <dbReference type="EC" id="2.7.13.3"/>
    </reaction>
</comment>
<keyword evidence="10" id="KW-0472">Membrane</keyword>
<dbReference type="SUPFAM" id="SSF158472">
    <property type="entry name" value="HAMP domain-like"/>
    <property type="match status" value="1"/>
</dbReference>
<evidence type="ECO:0000256" key="5">
    <source>
        <dbReference type="ARBA" id="ARBA00022679"/>
    </source>
</evidence>
<gene>
    <name evidence="13" type="ORF">EDD41_1130</name>
</gene>
<organism evidence="13 14">
    <name type="scientific">Luteococcus japonicus</name>
    <dbReference type="NCBI Taxonomy" id="33984"/>
    <lineage>
        <taxon>Bacteria</taxon>
        <taxon>Bacillati</taxon>
        <taxon>Actinomycetota</taxon>
        <taxon>Actinomycetes</taxon>
        <taxon>Propionibacteriales</taxon>
        <taxon>Propionibacteriaceae</taxon>
        <taxon>Luteococcus</taxon>
    </lineage>
</organism>
<evidence type="ECO:0000256" key="6">
    <source>
        <dbReference type="ARBA" id="ARBA00022692"/>
    </source>
</evidence>
<dbReference type="PROSITE" id="PS50109">
    <property type="entry name" value="HIS_KIN"/>
    <property type="match status" value="1"/>
</dbReference>
<dbReference type="SUPFAM" id="SSF55874">
    <property type="entry name" value="ATPase domain of HSP90 chaperone/DNA topoisomerase II/histidine kinase"/>
    <property type="match status" value="1"/>
</dbReference>
<dbReference type="PROSITE" id="PS50885">
    <property type="entry name" value="HAMP"/>
    <property type="match status" value="1"/>
</dbReference>
<dbReference type="AlphaFoldDB" id="A0A3N1ZUU7"/>
<evidence type="ECO:0000256" key="10">
    <source>
        <dbReference type="ARBA" id="ARBA00023136"/>
    </source>
</evidence>
<evidence type="ECO:0000256" key="3">
    <source>
        <dbReference type="ARBA" id="ARBA00012438"/>
    </source>
</evidence>
<dbReference type="Gene3D" id="3.30.565.10">
    <property type="entry name" value="Histidine kinase-like ATPase, C-terminal domain"/>
    <property type="match status" value="1"/>
</dbReference>
<dbReference type="PRINTS" id="PR00344">
    <property type="entry name" value="BCTRLSENSOR"/>
</dbReference>
<dbReference type="InterPro" id="IPR003661">
    <property type="entry name" value="HisK_dim/P_dom"/>
</dbReference>
<protein>
    <recommendedName>
        <fullName evidence="3">histidine kinase</fullName>
        <ecNumber evidence="3">2.7.13.3</ecNumber>
    </recommendedName>
</protein>
<dbReference type="Proteomes" id="UP000275749">
    <property type="component" value="Unassembled WGS sequence"/>
</dbReference>
<dbReference type="EMBL" id="RKHG01000001">
    <property type="protein sequence ID" value="ROR53952.1"/>
    <property type="molecule type" value="Genomic_DNA"/>
</dbReference>
<evidence type="ECO:0000313" key="13">
    <source>
        <dbReference type="EMBL" id="ROR53952.1"/>
    </source>
</evidence>
<dbReference type="InterPro" id="IPR036097">
    <property type="entry name" value="HisK_dim/P_sf"/>
</dbReference>
<dbReference type="CDD" id="cd00075">
    <property type="entry name" value="HATPase"/>
    <property type="match status" value="1"/>
</dbReference>
<dbReference type="PANTHER" id="PTHR45436">
    <property type="entry name" value="SENSOR HISTIDINE KINASE YKOH"/>
    <property type="match status" value="1"/>
</dbReference>
<sequence>MTRLGLRGRLALAFSVGALALASLLSVGAWTVTSQIMFDQRMQLAQQQGQVMSFRIPDDLAQADTAFDFQEPLGTDWWVKTNQHTWSSSTTDFREPPQPSVREQQSQWTSVGGERAAAVWTPADEPGVWLLEVTVTRELNTTLETLRKVLIGCAVLVTAVGGLYGHVSARRVLRPLEQIGATATAIATGRQHEPLSNNDPELAEIIGAFNDMVASLQRRIERDGRFAADAAHELKSPLTTLVGCTELLVRRRDQFDARTAVTVDLLQQELVRFRAVLEDLLELGRYESEDSTTLECVRLAPLVAAHLAGRDVRVEIPADLEVLGNPRLLSRAISNLIKNADLHGRGLVGISARHSGGHVALNVDDAGPGVPLAERELVFERFRRGGARGNLPGSGLGLSLVAQAAASSGGSVRCTSSPQGGARFVMTLPAPPASESLN</sequence>
<dbReference type="SMART" id="SM00304">
    <property type="entry name" value="HAMP"/>
    <property type="match status" value="1"/>
</dbReference>
<dbReference type="CDD" id="cd06225">
    <property type="entry name" value="HAMP"/>
    <property type="match status" value="1"/>
</dbReference>
<evidence type="ECO:0000256" key="9">
    <source>
        <dbReference type="ARBA" id="ARBA00023012"/>
    </source>
</evidence>
<evidence type="ECO:0000259" key="11">
    <source>
        <dbReference type="PROSITE" id="PS50109"/>
    </source>
</evidence>
<feature type="domain" description="HAMP" evidence="12">
    <location>
        <begin position="170"/>
        <end position="221"/>
    </location>
</feature>
<keyword evidence="7 13" id="KW-0418">Kinase</keyword>
<keyword evidence="4" id="KW-0597">Phosphoprotein</keyword>
<evidence type="ECO:0000256" key="8">
    <source>
        <dbReference type="ARBA" id="ARBA00022989"/>
    </source>
</evidence>
<dbReference type="SMART" id="SM00388">
    <property type="entry name" value="HisKA"/>
    <property type="match status" value="1"/>
</dbReference>
<dbReference type="InterPro" id="IPR004358">
    <property type="entry name" value="Sig_transdc_His_kin-like_C"/>
</dbReference>
<dbReference type="Pfam" id="PF00672">
    <property type="entry name" value="HAMP"/>
    <property type="match status" value="1"/>
</dbReference>
<dbReference type="EC" id="2.7.13.3" evidence="3"/>
<dbReference type="Pfam" id="PF00512">
    <property type="entry name" value="HisKA"/>
    <property type="match status" value="1"/>
</dbReference>
<reference evidence="13 14" key="1">
    <citation type="submission" date="2018-11" db="EMBL/GenBank/DDBJ databases">
        <title>Sequencing the genomes of 1000 actinobacteria strains.</title>
        <authorList>
            <person name="Klenk H.-P."/>
        </authorList>
    </citation>
    <scope>NUCLEOTIDE SEQUENCE [LARGE SCALE GENOMIC DNA]</scope>
    <source>
        <strain evidence="13 14">DSM 10546</strain>
    </source>
</reference>
<dbReference type="InterPro" id="IPR003660">
    <property type="entry name" value="HAMP_dom"/>
</dbReference>
<dbReference type="CDD" id="cd00082">
    <property type="entry name" value="HisKA"/>
    <property type="match status" value="1"/>
</dbReference>
<keyword evidence="6" id="KW-0812">Transmembrane</keyword>